<evidence type="ECO:0000313" key="2">
    <source>
        <dbReference type="EMBL" id="RLU24909.1"/>
    </source>
</evidence>
<protein>
    <submittedName>
        <fullName evidence="2">Uncharacterized protein</fullName>
    </submittedName>
</protein>
<feature type="non-terminal residue" evidence="2">
    <location>
        <position position="222"/>
    </location>
</feature>
<evidence type="ECO:0000256" key="1">
    <source>
        <dbReference type="SAM" id="Phobius"/>
    </source>
</evidence>
<gene>
    <name evidence="2" type="ORF">DMN91_003000</name>
</gene>
<reference evidence="2 3" key="1">
    <citation type="journal article" date="2018" name="Genome Res.">
        <title>The genomic architecture and molecular evolution of ant odorant receptors.</title>
        <authorList>
            <person name="McKenzie S.K."/>
            <person name="Kronauer D.J.C."/>
        </authorList>
    </citation>
    <scope>NUCLEOTIDE SEQUENCE [LARGE SCALE GENOMIC DNA]</scope>
    <source>
        <strain evidence="2">Clonal line C1</strain>
    </source>
</reference>
<organism evidence="2 3">
    <name type="scientific">Ooceraea biroi</name>
    <name type="common">Clonal raider ant</name>
    <name type="synonym">Cerapachys biroi</name>
    <dbReference type="NCBI Taxonomy" id="2015173"/>
    <lineage>
        <taxon>Eukaryota</taxon>
        <taxon>Metazoa</taxon>
        <taxon>Ecdysozoa</taxon>
        <taxon>Arthropoda</taxon>
        <taxon>Hexapoda</taxon>
        <taxon>Insecta</taxon>
        <taxon>Pterygota</taxon>
        <taxon>Neoptera</taxon>
        <taxon>Endopterygota</taxon>
        <taxon>Hymenoptera</taxon>
        <taxon>Apocrita</taxon>
        <taxon>Aculeata</taxon>
        <taxon>Formicoidea</taxon>
        <taxon>Formicidae</taxon>
        <taxon>Dorylinae</taxon>
        <taxon>Ooceraea</taxon>
    </lineage>
</organism>
<dbReference type="AlphaFoldDB" id="A0A3L8DY84"/>
<comment type="caution">
    <text evidence="2">The sequence shown here is derived from an EMBL/GenBank/DDBJ whole genome shotgun (WGS) entry which is preliminary data.</text>
</comment>
<proteinExistence type="predicted"/>
<accession>A0A3L8DY84</accession>
<sequence>MPRGKEQCYAGIYHPIFVAHGGGFRSLRDSEAEVQEDIAIVRMREEHYACNAFDPWFIAFVAFQNTARLDWWSCDRPTRPQEVDPALQAEVWSASRKLGNPDKMQPGFWQQASKKRRYHGEAFYGRARTEDDGHLRTFIYVRRVFEDVQFGVKVLVRTEQLRASDDFLFWLLSYFALRKIRTYDAIVAQVRTDFTLDTMALLFAIIVISIATAMSLPPVIRI</sequence>
<keyword evidence="1" id="KW-1133">Transmembrane helix</keyword>
<feature type="transmembrane region" description="Helical" evidence="1">
    <location>
        <begin position="199"/>
        <end position="220"/>
    </location>
</feature>
<keyword evidence="1" id="KW-0812">Transmembrane</keyword>
<dbReference type="Proteomes" id="UP000279307">
    <property type="component" value="Chromosome 3"/>
</dbReference>
<keyword evidence="1" id="KW-0472">Membrane</keyword>
<evidence type="ECO:0000313" key="3">
    <source>
        <dbReference type="Proteomes" id="UP000279307"/>
    </source>
</evidence>
<name>A0A3L8DY84_OOCBI</name>
<dbReference type="EMBL" id="QOIP01000003">
    <property type="protein sequence ID" value="RLU24909.1"/>
    <property type="molecule type" value="Genomic_DNA"/>
</dbReference>